<dbReference type="InterPro" id="IPR029787">
    <property type="entry name" value="Nucleotide_cyclase"/>
</dbReference>
<dbReference type="InterPro" id="IPR035919">
    <property type="entry name" value="EAL_sf"/>
</dbReference>
<dbReference type="PANTHER" id="PTHR44757:SF2">
    <property type="entry name" value="BIOFILM ARCHITECTURE MAINTENANCE PROTEIN MBAA"/>
    <property type="match status" value="1"/>
</dbReference>
<evidence type="ECO:0000256" key="1">
    <source>
        <dbReference type="SAM" id="Phobius"/>
    </source>
</evidence>
<keyword evidence="1" id="KW-1133">Transmembrane helix</keyword>
<dbReference type="CDD" id="cd12915">
    <property type="entry name" value="PDC2_DGC_like"/>
    <property type="match status" value="1"/>
</dbReference>
<dbReference type="Pfam" id="PF00990">
    <property type="entry name" value="GGDEF"/>
    <property type="match status" value="2"/>
</dbReference>
<dbReference type="SUPFAM" id="SSF55073">
    <property type="entry name" value="Nucleotide cyclase"/>
    <property type="match status" value="1"/>
</dbReference>
<dbReference type="InterPro" id="IPR000160">
    <property type="entry name" value="GGDEF_dom"/>
</dbReference>
<dbReference type="NCBIfam" id="TIGR00254">
    <property type="entry name" value="GGDEF"/>
    <property type="match status" value="2"/>
</dbReference>
<keyword evidence="1" id="KW-0472">Membrane</keyword>
<dbReference type="Proteomes" id="UP001629214">
    <property type="component" value="Unassembled WGS sequence"/>
</dbReference>
<reference evidence="4 5" key="1">
    <citation type="journal article" date="2024" name="Chem. Sci.">
        <title>Discovery of megapolipeptins by genome mining of a Burkholderiales bacteria collection.</title>
        <authorList>
            <person name="Paulo B.S."/>
            <person name="Recchia M.J.J."/>
            <person name="Lee S."/>
            <person name="Fergusson C.H."/>
            <person name="Romanowski S.B."/>
            <person name="Hernandez A."/>
            <person name="Krull N."/>
            <person name="Liu D.Y."/>
            <person name="Cavanagh H."/>
            <person name="Bos A."/>
            <person name="Gray C.A."/>
            <person name="Murphy B.T."/>
            <person name="Linington R.G."/>
            <person name="Eustaquio A.S."/>
        </authorList>
    </citation>
    <scope>NUCLEOTIDE SEQUENCE [LARGE SCALE GENOMIC DNA]</scope>
    <source>
        <strain evidence="4 5">RL21-008-BIB-B</strain>
    </source>
</reference>
<evidence type="ECO:0000259" key="2">
    <source>
        <dbReference type="PROSITE" id="PS50883"/>
    </source>
</evidence>
<dbReference type="CDD" id="cd01949">
    <property type="entry name" value="GGDEF"/>
    <property type="match status" value="1"/>
</dbReference>
<evidence type="ECO:0000313" key="4">
    <source>
        <dbReference type="EMBL" id="MFL9878927.1"/>
    </source>
</evidence>
<dbReference type="InterPro" id="IPR001633">
    <property type="entry name" value="EAL_dom"/>
</dbReference>
<sequence length="902" mass="100070">MKKRLLKVISILSWPVGCLLLAMLMWSLLLSRLSDREAEIGKTAVQEARAHSKSYADQLARSVSQVDQITLNLKYYWTYTNGNLSVEDQQRQGLYPTSALLYATISDRDGILKTSSLPLKDLVSVAERDYFVTHKSHPNSGLLISNPSVGLRSQRTLIRFSRRLDTADGTFDGLVMVAVEPAFLAPSQDESAIGKNDFMALFKQDGTALVSRTTEATIAQQNIFKSLPALSGDSGVSVMPGSAFNDGEERIVSWYALHDYPLLAVTGMSTKDIYASFRERANDYTVIATACSVFLALCALVGTLLSLRLAIRKSEAEKAREAYGVVTEGGNDGFYMWRAVRNKAGTVIDFEVLDCNERGATVFGKNKAEFIGSYMSRHYSPAYFVKLLPTFQKAMEVGLYEDEYMIPDDSPLKSTWLYRKMVRNKLGLVITVRDISEAKAHELALLEQINTDELTGLHNRHWVIDHLHKVLNDAASERRGFAVLFLDLDDFKNINDTMGHSSGDMLLQSVTQRLQELLAANAVASELDNPRPLSPMKNELVRFSGDAFTIIQQQSGSVEDAAQLAESILQAFSRPIMLSNQSILQVSLSIGISMYPRDGDSVDALLKHADTAMHAAKSDGKKRFRFYQPQLSERLQIKLENENALRLAIERDEFILHFQPRVNTATGEFCSMEALARWQHPVRGMVSPLEFIPVAEETGLILKLGELIIRKACAQLAQWKAEGLPALPTSVNVSSRQLNQGNLNTIIATALRDYAIDPAQIEIELTESCMMADTLEIAEELASFQELGIKLLVDDFGTGYSSLSQLQRLDLDVLKVDKAFTAELGVRAEGEVFFNAIVSMAHALHMTVVAEGVETVQQLQLLQALGCDEVQGYYISHPLPAAEIPGLMRRRYLFPVSPLTPA</sequence>
<dbReference type="PROSITE" id="PS50883">
    <property type="entry name" value="EAL"/>
    <property type="match status" value="1"/>
</dbReference>
<dbReference type="InterPro" id="IPR035965">
    <property type="entry name" value="PAS-like_dom_sf"/>
</dbReference>
<comment type="caution">
    <text evidence="4">The sequence shown here is derived from an EMBL/GenBank/DDBJ whole genome shotgun (WGS) entry which is preliminary data.</text>
</comment>
<dbReference type="EMBL" id="JAQQFR010000006">
    <property type="protein sequence ID" value="MFL9878927.1"/>
    <property type="molecule type" value="Genomic_DNA"/>
</dbReference>
<organism evidence="4 5">
    <name type="scientific">Herbaspirillum rhizosphaerae</name>
    <dbReference type="NCBI Taxonomy" id="346179"/>
    <lineage>
        <taxon>Bacteria</taxon>
        <taxon>Pseudomonadati</taxon>
        <taxon>Pseudomonadota</taxon>
        <taxon>Betaproteobacteria</taxon>
        <taxon>Burkholderiales</taxon>
        <taxon>Oxalobacteraceae</taxon>
        <taxon>Herbaspirillum</taxon>
    </lineage>
</organism>
<dbReference type="InterPro" id="IPR043128">
    <property type="entry name" value="Rev_trsase/Diguanyl_cyclase"/>
</dbReference>
<protein>
    <submittedName>
        <fullName evidence="4">EAL domain-containing protein</fullName>
    </submittedName>
</protein>
<dbReference type="CDD" id="cd01948">
    <property type="entry name" value="EAL"/>
    <property type="match status" value="1"/>
</dbReference>
<feature type="domain" description="GGDEF" evidence="3">
    <location>
        <begin position="479"/>
        <end position="629"/>
    </location>
</feature>
<feature type="transmembrane region" description="Helical" evidence="1">
    <location>
        <begin position="12"/>
        <end position="30"/>
    </location>
</feature>
<feature type="domain" description="EAL" evidence="2">
    <location>
        <begin position="638"/>
        <end position="892"/>
    </location>
</feature>
<dbReference type="CDD" id="cd12914">
    <property type="entry name" value="PDC1_DGC_like"/>
    <property type="match status" value="1"/>
</dbReference>
<dbReference type="SMART" id="SM00267">
    <property type="entry name" value="GGDEF"/>
    <property type="match status" value="1"/>
</dbReference>
<name>A0ABW8Z7N6_9BURK</name>
<keyword evidence="5" id="KW-1185">Reference proteome</keyword>
<dbReference type="SMART" id="SM00052">
    <property type="entry name" value="EAL"/>
    <property type="match status" value="1"/>
</dbReference>
<gene>
    <name evidence="4" type="ORF">PQR63_11070</name>
</gene>
<dbReference type="RefSeq" id="WP_408167918.1">
    <property type="nucleotide sequence ID" value="NZ_JAQQFR010000006.1"/>
</dbReference>
<dbReference type="Gene3D" id="3.30.70.270">
    <property type="match status" value="1"/>
</dbReference>
<proteinExistence type="predicted"/>
<dbReference type="InterPro" id="IPR052155">
    <property type="entry name" value="Biofilm_reg_signaling"/>
</dbReference>
<evidence type="ECO:0000259" key="3">
    <source>
        <dbReference type="PROSITE" id="PS50887"/>
    </source>
</evidence>
<dbReference type="Gene3D" id="3.20.20.450">
    <property type="entry name" value="EAL domain"/>
    <property type="match status" value="1"/>
</dbReference>
<keyword evidence="1" id="KW-0812">Transmembrane</keyword>
<dbReference type="SUPFAM" id="SSF141868">
    <property type="entry name" value="EAL domain-like"/>
    <property type="match status" value="1"/>
</dbReference>
<dbReference type="Pfam" id="PF00563">
    <property type="entry name" value="EAL"/>
    <property type="match status" value="1"/>
</dbReference>
<dbReference type="Gene3D" id="3.30.450.20">
    <property type="entry name" value="PAS domain"/>
    <property type="match status" value="2"/>
</dbReference>
<dbReference type="PROSITE" id="PS50887">
    <property type="entry name" value="GGDEF"/>
    <property type="match status" value="1"/>
</dbReference>
<accession>A0ABW8Z7N6</accession>
<dbReference type="SUPFAM" id="SSF55785">
    <property type="entry name" value="PYP-like sensor domain (PAS domain)"/>
    <property type="match status" value="1"/>
</dbReference>
<evidence type="ECO:0000313" key="5">
    <source>
        <dbReference type="Proteomes" id="UP001629214"/>
    </source>
</evidence>
<dbReference type="PANTHER" id="PTHR44757">
    <property type="entry name" value="DIGUANYLATE CYCLASE DGCP"/>
    <property type="match status" value="1"/>
</dbReference>